<reference evidence="6 7" key="2">
    <citation type="submission" date="2014-09" db="EMBL/GenBank/DDBJ databases">
        <authorList>
            <consortium name="NBRP consortium"/>
            <person name="Sawabe T."/>
            <person name="Meirelles P."/>
            <person name="Nakanishi M."/>
            <person name="Sayaka M."/>
            <person name="Hattori M."/>
            <person name="Ohkuma M."/>
        </authorList>
    </citation>
    <scope>NUCLEOTIDE SEQUENCE [LARGE SCALE GENOMIC DNA]</scope>
    <source>
        <strain evidence="7">JCM19235</strain>
    </source>
</reference>
<dbReference type="AlphaFoldDB" id="A0A090S698"/>
<evidence type="ECO:0000256" key="1">
    <source>
        <dbReference type="ARBA" id="ARBA00022801"/>
    </source>
</evidence>
<reference evidence="6 7" key="1">
    <citation type="submission" date="2014-09" db="EMBL/GenBank/DDBJ databases">
        <title>Vibrio maritimus JCM 19235. (C45) whole genome shotgun sequence.</title>
        <authorList>
            <person name="Sawabe T."/>
            <person name="Meirelles P."/>
            <person name="Nakanishi M."/>
            <person name="Sayaka M."/>
            <person name="Hattori M."/>
            <person name="Ohkuma M."/>
        </authorList>
    </citation>
    <scope>NUCLEOTIDE SEQUENCE [LARGE SCALE GENOMIC DNA]</scope>
    <source>
        <strain evidence="7">JCM19235</strain>
    </source>
</reference>
<dbReference type="GO" id="GO:0016042">
    <property type="term" value="P:lipid catabolic process"/>
    <property type="evidence" value="ECO:0007669"/>
    <property type="project" value="UniProtKB-UniRule"/>
</dbReference>
<keyword evidence="2 4" id="KW-0442">Lipid degradation</keyword>
<evidence type="ECO:0000313" key="6">
    <source>
        <dbReference type="EMBL" id="GAL21999.1"/>
    </source>
</evidence>
<evidence type="ECO:0000256" key="2">
    <source>
        <dbReference type="ARBA" id="ARBA00022963"/>
    </source>
</evidence>
<dbReference type="Gene3D" id="3.40.1090.10">
    <property type="entry name" value="Cytosolic phospholipase A2 catalytic domain"/>
    <property type="match status" value="2"/>
</dbReference>
<gene>
    <name evidence="6" type="ORF">JCM19235_1825</name>
</gene>
<keyword evidence="1 4" id="KW-0378">Hydrolase</keyword>
<organism evidence="6 7">
    <name type="scientific">Vibrio maritimus</name>
    <dbReference type="NCBI Taxonomy" id="990268"/>
    <lineage>
        <taxon>Bacteria</taxon>
        <taxon>Pseudomonadati</taxon>
        <taxon>Pseudomonadota</taxon>
        <taxon>Gammaproteobacteria</taxon>
        <taxon>Vibrionales</taxon>
        <taxon>Vibrionaceae</taxon>
        <taxon>Vibrio</taxon>
    </lineage>
</organism>
<dbReference type="CDD" id="cd07208">
    <property type="entry name" value="Pat_hypo_Ecoli_yjju_like"/>
    <property type="match status" value="1"/>
</dbReference>
<dbReference type="PANTHER" id="PTHR14226">
    <property type="entry name" value="NEUROPATHY TARGET ESTERASE/SWISS CHEESE D.MELANOGASTER"/>
    <property type="match status" value="1"/>
</dbReference>
<keyword evidence="7" id="KW-1185">Reference proteome</keyword>
<dbReference type="Proteomes" id="UP000029228">
    <property type="component" value="Unassembled WGS sequence"/>
</dbReference>
<comment type="caution">
    <text evidence="6">The sequence shown here is derived from an EMBL/GenBank/DDBJ whole genome shotgun (WGS) entry which is preliminary data.</text>
</comment>
<feature type="active site" description="Proton acceptor" evidence="4">
    <location>
        <position position="185"/>
    </location>
</feature>
<dbReference type="Pfam" id="PF01734">
    <property type="entry name" value="Patatin"/>
    <property type="match status" value="1"/>
</dbReference>
<dbReference type="InterPro" id="IPR050301">
    <property type="entry name" value="NTE"/>
</dbReference>
<feature type="active site" description="Nucleophile" evidence="4">
    <location>
        <position position="63"/>
    </location>
</feature>
<dbReference type="InterPro" id="IPR037483">
    <property type="entry name" value="YjjU-like"/>
</dbReference>
<dbReference type="OrthoDB" id="9802424at2"/>
<protein>
    <submittedName>
        <fullName evidence="6">Predicted esterase of the alpha-beta hydrolase superfamily</fullName>
    </submittedName>
</protein>
<sequence>MANSGIVTNRQTVLDYEQFGKYLDGKTALVAQGGGQRGIFTSGVLDAFLMSNFDPFDEFYGTSAGALNICAFLSRQAELGKSFILDLTTDPEFFHLFSFIRRKQYLNLKWALDKICDYPYKLDVDMGRRVIGNRRAFAATTDIATLKDHYLPMLQEDWYQVLMATSAIPTLFEGSVPHLGREFIDGGVSASIPVQEAWRQECRSIIVIRTEQYVSEDPLSAEDAPIVTESPTWFRESLNSLQLQWQEKIEQWSSDWGAFFEGQRLKANAIKQADHLKLINGGRWLFGAGDIYRLSHLFGDRFDSGLADMLMVHYQTYSLTSEFLKTPPDDCFIWQIAPDEPLKTSSLLSDVDDILHDYQVGLDAGYRFVESYNLAKQHKKINCANNDFWRPNQAS</sequence>
<name>A0A090S698_9VIBR</name>
<dbReference type="STRING" id="990268.JCM19235_1825"/>
<dbReference type="EMBL" id="BBMR01000010">
    <property type="protein sequence ID" value="GAL21999.1"/>
    <property type="molecule type" value="Genomic_DNA"/>
</dbReference>
<dbReference type="SUPFAM" id="SSF52151">
    <property type="entry name" value="FabD/lysophospholipase-like"/>
    <property type="match status" value="1"/>
</dbReference>
<feature type="short sequence motif" description="DGA/G" evidence="4">
    <location>
        <begin position="185"/>
        <end position="187"/>
    </location>
</feature>
<feature type="domain" description="PNPLA" evidence="5">
    <location>
        <begin position="29"/>
        <end position="198"/>
    </location>
</feature>
<evidence type="ECO:0000313" key="7">
    <source>
        <dbReference type="Proteomes" id="UP000029228"/>
    </source>
</evidence>
<dbReference type="InterPro" id="IPR002641">
    <property type="entry name" value="PNPLA_dom"/>
</dbReference>
<dbReference type="InterPro" id="IPR016035">
    <property type="entry name" value="Acyl_Trfase/lysoPLipase"/>
</dbReference>
<keyword evidence="3 4" id="KW-0443">Lipid metabolism</keyword>
<dbReference type="Pfam" id="PF19890">
    <property type="entry name" value="DUF6363"/>
    <property type="match status" value="1"/>
</dbReference>
<evidence type="ECO:0000259" key="5">
    <source>
        <dbReference type="PROSITE" id="PS51635"/>
    </source>
</evidence>
<accession>A0A090S698</accession>
<dbReference type="InterPro" id="IPR045943">
    <property type="entry name" value="DUF6363"/>
</dbReference>
<evidence type="ECO:0000256" key="4">
    <source>
        <dbReference type="PROSITE-ProRule" id="PRU01161"/>
    </source>
</evidence>
<feature type="short sequence motif" description="GXGXXG" evidence="4">
    <location>
        <begin position="33"/>
        <end position="38"/>
    </location>
</feature>
<dbReference type="PANTHER" id="PTHR14226:SF25">
    <property type="entry name" value="PHOSPHOESTERASE"/>
    <property type="match status" value="1"/>
</dbReference>
<feature type="short sequence motif" description="GXSXG" evidence="4">
    <location>
        <begin position="61"/>
        <end position="65"/>
    </location>
</feature>
<dbReference type="GO" id="GO:0016787">
    <property type="term" value="F:hydrolase activity"/>
    <property type="evidence" value="ECO:0007669"/>
    <property type="project" value="UniProtKB-UniRule"/>
</dbReference>
<proteinExistence type="predicted"/>
<dbReference type="PROSITE" id="PS51635">
    <property type="entry name" value="PNPLA"/>
    <property type="match status" value="1"/>
</dbReference>
<evidence type="ECO:0000256" key="3">
    <source>
        <dbReference type="ARBA" id="ARBA00023098"/>
    </source>
</evidence>